<dbReference type="InParanoid" id="A0A067PFZ0"/>
<evidence type="ECO:0000313" key="3">
    <source>
        <dbReference type="Proteomes" id="UP000027265"/>
    </source>
</evidence>
<accession>A0A067PFZ0</accession>
<feature type="compositionally biased region" description="Basic and acidic residues" evidence="1">
    <location>
        <begin position="179"/>
        <end position="194"/>
    </location>
</feature>
<sequence>MSQHSTPGFTPVIVPMVGVAPQPVAPQPVAPQPVVPPFAPYLLPHITIPPPLPTYPITDVRNPQHFLCYNPTPNTPHLQQSWLGNQPPPSPATLHQEYRTSYPRLAPPRQYVPGRTPPTAIPTIPSPHSLYASRHTSPHHRPLPTPPIAVNPMDQMMAAMTNAFNSLQQGGEKPVSVAKPDDFDGNKEKFEDFV</sequence>
<evidence type="ECO:0000313" key="2">
    <source>
        <dbReference type="EMBL" id="KDQ49381.1"/>
    </source>
</evidence>
<organism evidence="2 3">
    <name type="scientific">Jaapia argillacea MUCL 33604</name>
    <dbReference type="NCBI Taxonomy" id="933084"/>
    <lineage>
        <taxon>Eukaryota</taxon>
        <taxon>Fungi</taxon>
        <taxon>Dikarya</taxon>
        <taxon>Basidiomycota</taxon>
        <taxon>Agaricomycotina</taxon>
        <taxon>Agaricomycetes</taxon>
        <taxon>Agaricomycetidae</taxon>
        <taxon>Jaapiales</taxon>
        <taxon>Jaapiaceae</taxon>
        <taxon>Jaapia</taxon>
    </lineage>
</organism>
<proteinExistence type="predicted"/>
<dbReference type="EMBL" id="KL197787">
    <property type="protein sequence ID" value="KDQ49381.1"/>
    <property type="molecule type" value="Genomic_DNA"/>
</dbReference>
<reference evidence="3" key="1">
    <citation type="journal article" date="2014" name="Proc. Natl. Acad. Sci. U.S.A.">
        <title>Extensive sampling of basidiomycete genomes demonstrates inadequacy of the white-rot/brown-rot paradigm for wood decay fungi.</title>
        <authorList>
            <person name="Riley R."/>
            <person name="Salamov A.A."/>
            <person name="Brown D.W."/>
            <person name="Nagy L.G."/>
            <person name="Floudas D."/>
            <person name="Held B.W."/>
            <person name="Levasseur A."/>
            <person name="Lombard V."/>
            <person name="Morin E."/>
            <person name="Otillar R."/>
            <person name="Lindquist E.A."/>
            <person name="Sun H."/>
            <person name="LaButti K.M."/>
            <person name="Schmutz J."/>
            <person name="Jabbour D."/>
            <person name="Luo H."/>
            <person name="Baker S.E."/>
            <person name="Pisabarro A.G."/>
            <person name="Walton J.D."/>
            <person name="Blanchette R.A."/>
            <person name="Henrissat B."/>
            <person name="Martin F."/>
            <person name="Cullen D."/>
            <person name="Hibbett D.S."/>
            <person name="Grigoriev I.V."/>
        </authorList>
    </citation>
    <scope>NUCLEOTIDE SEQUENCE [LARGE SCALE GENOMIC DNA]</scope>
    <source>
        <strain evidence="3">MUCL 33604</strain>
    </source>
</reference>
<gene>
    <name evidence="2" type="ORF">JAAARDRAFT_51779</name>
</gene>
<keyword evidence="3" id="KW-1185">Reference proteome</keyword>
<dbReference type="Proteomes" id="UP000027265">
    <property type="component" value="Unassembled WGS sequence"/>
</dbReference>
<feature type="region of interest" description="Disordered" evidence="1">
    <location>
        <begin position="166"/>
        <end position="194"/>
    </location>
</feature>
<name>A0A067PFZ0_9AGAM</name>
<dbReference type="AlphaFoldDB" id="A0A067PFZ0"/>
<protein>
    <submittedName>
        <fullName evidence="2">Uncharacterized protein</fullName>
    </submittedName>
</protein>
<dbReference type="HOGENOM" id="CLU_1402626_0_0_1"/>
<evidence type="ECO:0000256" key="1">
    <source>
        <dbReference type="SAM" id="MobiDB-lite"/>
    </source>
</evidence>